<dbReference type="HOGENOM" id="CLU_005532_0_0_9"/>
<dbReference type="InterPro" id="IPR013496">
    <property type="entry name" value="CHP02680"/>
</dbReference>
<feature type="coiled-coil region" evidence="1">
    <location>
        <begin position="237"/>
        <end position="264"/>
    </location>
</feature>
<keyword evidence="3" id="KW-1185">Reference proteome</keyword>
<sequence length="1404" mass="164288">MSRNKWQLHRAGIFNFWYYDDEELDFAGGKLLLRGSNGSGKSVTMQSLIPLLLDGRKSPDRLDPFGSRARRIEDYLLGEKGVVDRDERTGYLYLEYKRQRTDQYLTTGIGLRAKRESNLEFWGFLILDNRRIGRDLTLYKTEYSLQDGKEQKIPLVRRELEHRLGPGGRVVRTQKEYVELVNKHIFGFESLDAFEDLIKLLIQLRSPKLSKDFKPTIIYEILNDSLPGLSDDELRPLSETIENMDQTKQQLDQLLRDQRSLKRLCRQYDVYNRFVRWEKAEGYLRAHRRGERLESRERELRRLLEQHREDRARFSAEWERLKREQTVLKEEEAALREHDVFKAEAEKVQVERTIAALQESIRAKTKGLEQKRRTEVRLRREIDAEENKTTEAETVMKGLLERLTAEADQALFAGHHVAAAEFRKKYAEEFTFDLWRLETGEYLARLDGVLKVLKEQTRAREKYEDADRDRAEAQRLLDRAEHEASRAGVFFDEERDRYLGAFHAWVKQNRELLLSEDEIRRTSERALQMFEPYRLEEVREPAAEAYHRHSERLREELADLGQQIRQKERAILEKNRELDDWKKKKDPEPERHPDTEAARAGLDAAGIPYLPFFAAVEFREGITEEMRERIEAAITQMGLLDALIVPERFLARVDRYDRVLEPAPQFFAHTLADFLVPAPAENSAVTVQDIDNVLRSVLIDDTGEHQARALVREDGRYRMALLKGHAPRQDRSIYIGRETRRRYRREVINGLKAELETLEEERAALQQAERQLQGRLRRLREEYQSFPADADVAEAHRMREEARQQVKLRGREVQKKDELLKKAMERLQDVRAQLRGLTEGLALPGTEEAYDTALRHMRGYRDYLHKLELIHKDFANCRSRIVHYRLSLDEAVADAGVLQGELAAFSGELDTNKLRLVQIARRLEELGADEIRARIEDVLRRLAGLPEAIDAAKTKIMEAEHKIESTGKEIRDTLGKRETARFLQGLWKRTFLDDLKLGLPGSVEVGADPADDEVAGIARAILRQDGPASGEQLDRAKVTDRLNEAFYREQAVLVEYRPAQETVLALEDSAVREVEQGDEEPAVLLDELRQKARRVQLLMEYDGKRVSPFYVLDRMEKDIETQRAILTEKDRELYEEVIMHSVGRIIRGRINRAERWVEKINRLMEDRNTSSGLTFSIRWRPRTAEHENEMDTKDLVELLQRDPRLYKDEDVRRVTEHFRSRVDRARAALEDKGYGETFHQIVKEILDYRKWFAFTLYYRRAGEQRKELTNNVFYKFSGGEKAMAMYIPLFSAAYSRYLDARDDAPYIISLDEAFAGVDEHNVRDMFDLMENLGFNYIINSQVLWGDYDTVSALSICELVRPRNEPYVTVIHYRWDGKVRRLLSWEGGDRRFGAEEDKEARTGTP</sequence>
<feature type="coiled-coil region" evidence="1">
    <location>
        <begin position="748"/>
        <end position="782"/>
    </location>
</feature>
<dbReference type="Pfam" id="PF13558">
    <property type="entry name" value="SbcC_Walker_B"/>
    <property type="match status" value="1"/>
</dbReference>
<dbReference type="eggNOG" id="COG1196">
    <property type="taxonomic scope" value="Bacteria"/>
</dbReference>
<dbReference type="Proteomes" id="UP000008544">
    <property type="component" value="Chromosome"/>
</dbReference>
<evidence type="ECO:0000256" key="1">
    <source>
        <dbReference type="SAM" id="Coils"/>
    </source>
</evidence>
<keyword evidence="1" id="KW-0175">Coiled coil</keyword>
<dbReference type="NCBIfam" id="TIGR02680">
    <property type="entry name" value="TIGR02680 family protein"/>
    <property type="match status" value="1"/>
</dbReference>
<organism evidence="2 3">
    <name type="scientific">Desulforudis audaxviator (strain MP104C)</name>
    <dbReference type="NCBI Taxonomy" id="477974"/>
    <lineage>
        <taxon>Bacteria</taxon>
        <taxon>Bacillati</taxon>
        <taxon>Bacillota</taxon>
        <taxon>Clostridia</taxon>
        <taxon>Thermoanaerobacterales</taxon>
        <taxon>Candidatus Desulforudaceae</taxon>
        <taxon>Candidatus Desulforudis</taxon>
    </lineage>
</organism>
<dbReference type="EMBL" id="CP000860">
    <property type="protein sequence ID" value="ACA58936.1"/>
    <property type="molecule type" value="Genomic_DNA"/>
</dbReference>
<dbReference type="Gene3D" id="3.40.50.300">
    <property type="entry name" value="P-loop containing nucleotide triphosphate hydrolases"/>
    <property type="match status" value="2"/>
</dbReference>
<accession>B1I1X3</accession>
<dbReference type="KEGG" id="dau:Daud_0382"/>
<dbReference type="STRING" id="477974.Daud_0382"/>
<reference evidence="2 3" key="2">
    <citation type="journal article" date="2008" name="Science">
        <title>Environmental genomics reveals a single-species ecosystem deep within Earth.</title>
        <authorList>
            <person name="Chivian D."/>
            <person name="Brodie E.L."/>
            <person name="Alm E.J."/>
            <person name="Culley D.E."/>
            <person name="Dehal P.S."/>
            <person name="Desantis T.Z."/>
            <person name="Gihring T.M."/>
            <person name="Lapidus A."/>
            <person name="Lin L.H."/>
            <person name="Lowry S.R."/>
            <person name="Moser D.P."/>
            <person name="Richardson P.M."/>
            <person name="Southam G."/>
            <person name="Wanger G."/>
            <person name="Pratt L.M."/>
            <person name="Andersen G.L."/>
            <person name="Hazen T.C."/>
            <person name="Brockman F.J."/>
            <person name="Arkin A.P."/>
            <person name="Onstott T.C."/>
        </authorList>
    </citation>
    <scope>NUCLEOTIDE SEQUENCE [LARGE SCALE GENOMIC DNA]</scope>
    <source>
        <strain evidence="2 3">MP104C</strain>
    </source>
</reference>
<feature type="coiled-coil region" evidence="1">
    <location>
        <begin position="290"/>
        <end position="388"/>
    </location>
</feature>
<feature type="coiled-coil region" evidence="1">
    <location>
        <begin position="543"/>
        <end position="584"/>
    </location>
</feature>
<proteinExistence type="predicted"/>
<dbReference type="RefSeq" id="WP_012301528.1">
    <property type="nucleotide sequence ID" value="NC_010424.1"/>
</dbReference>
<feature type="coiled-coil region" evidence="1">
    <location>
        <begin position="813"/>
        <end position="840"/>
    </location>
</feature>
<dbReference type="InterPro" id="IPR027417">
    <property type="entry name" value="P-loop_NTPase"/>
</dbReference>
<feature type="coiled-coil region" evidence="1">
    <location>
        <begin position="456"/>
        <end position="483"/>
    </location>
</feature>
<protein>
    <recommendedName>
        <fullName evidence="4">TIGR02680 family protein</fullName>
    </recommendedName>
</protein>
<evidence type="ECO:0000313" key="2">
    <source>
        <dbReference type="EMBL" id="ACA58936.1"/>
    </source>
</evidence>
<name>B1I1X3_DESAP</name>
<gene>
    <name evidence="2" type="ordered locus">Daud_0382</name>
</gene>
<reference evidence="3" key="1">
    <citation type="submission" date="2007-10" db="EMBL/GenBank/DDBJ databases">
        <title>Complete sequence of chromosome of Desulforudis audaxviator MP104C.</title>
        <authorList>
            <person name="Copeland A."/>
            <person name="Lucas S."/>
            <person name="Lapidus A."/>
            <person name="Barry K."/>
            <person name="Glavina del Rio T."/>
            <person name="Dalin E."/>
            <person name="Tice H."/>
            <person name="Bruce D."/>
            <person name="Pitluck S."/>
            <person name="Lowry S.R."/>
            <person name="Larimer F."/>
            <person name="Land M.L."/>
            <person name="Hauser L."/>
            <person name="Kyrpides N."/>
            <person name="Ivanova N.N."/>
            <person name="Richardson P."/>
        </authorList>
    </citation>
    <scope>NUCLEOTIDE SEQUENCE [LARGE SCALE GENOMIC DNA]</scope>
    <source>
        <strain evidence="3">MP104C</strain>
    </source>
</reference>
<evidence type="ECO:0000313" key="3">
    <source>
        <dbReference type="Proteomes" id="UP000008544"/>
    </source>
</evidence>
<evidence type="ECO:0008006" key="4">
    <source>
        <dbReference type="Google" id="ProtNLM"/>
    </source>
</evidence>
<dbReference type="SUPFAM" id="SSF52540">
    <property type="entry name" value="P-loop containing nucleoside triphosphate hydrolases"/>
    <property type="match status" value="1"/>
</dbReference>